<name>A0A212K3G3_9PROT</name>
<dbReference type="AlphaFoldDB" id="A0A212K3G3"/>
<dbReference type="Pfam" id="PF24292">
    <property type="entry name" value="DUF7479"/>
    <property type="match status" value="1"/>
</dbReference>
<gene>
    <name evidence="2" type="ORF">KL86APRO_12075</name>
</gene>
<evidence type="ECO:0000259" key="1">
    <source>
        <dbReference type="Pfam" id="PF24292"/>
    </source>
</evidence>
<dbReference type="InterPro" id="IPR055902">
    <property type="entry name" value="DUF7479"/>
</dbReference>
<protein>
    <recommendedName>
        <fullName evidence="1">DUF7479 domain-containing protein</fullName>
    </recommendedName>
</protein>
<accession>A0A212K3G3</accession>
<organism evidence="2">
    <name type="scientific">uncultured Alphaproteobacteria bacterium</name>
    <dbReference type="NCBI Taxonomy" id="91750"/>
    <lineage>
        <taxon>Bacteria</taxon>
        <taxon>Pseudomonadati</taxon>
        <taxon>Pseudomonadota</taxon>
        <taxon>Alphaproteobacteria</taxon>
        <taxon>environmental samples</taxon>
    </lineage>
</organism>
<reference evidence="2" key="1">
    <citation type="submission" date="2016-04" db="EMBL/GenBank/DDBJ databases">
        <authorList>
            <person name="Evans L.H."/>
            <person name="Alamgir A."/>
            <person name="Owens N."/>
            <person name="Weber N.D."/>
            <person name="Virtaneva K."/>
            <person name="Barbian K."/>
            <person name="Babar A."/>
            <person name="Rosenke K."/>
        </authorList>
    </citation>
    <scope>NUCLEOTIDE SEQUENCE</scope>
    <source>
        <strain evidence="2">86</strain>
    </source>
</reference>
<feature type="domain" description="DUF7479" evidence="1">
    <location>
        <begin position="9"/>
        <end position="67"/>
    </location>
</feature>
<sequence>MTPEPAETSLTCGKCGCALEPGKVTVEYLGNRFPVELPRCPSCGLVFVPEDLALGKMLDVEQALEDK</sequence>
<dbReference type="InterPro" id="IPR054656">
    <property type="entry name" value="DVU_1557-like"/>
</dbReference>
<proteinExistence type="predicted"/>
<evidence type="ECO:0000313" key="2">
    <source>
        <dbReference type="EMBL" id="SBW06187.1"/>
    </source>
</evidence>
<dbReference type="NCBIfam" id="NF045645">
    <property type="entry name" value="DVU_1557_fam"/>
    <property type="match status" value="1"/>
</dbReference>
<dbReference type="EMBL" id="FLUO01000001">
    <property type="protein sequence ID" value="SBW06187.1"/>
    <property type="molecule type" value="Genomic_DNA"/>
</dbReference>